<reference evidence="2 3" key="1">
    <citation type="journal article" date="2016" name="Nat. Commun.">
        <title>Thousands of microbial genomes shed light on interconnected biogeochemical processes in an aquifer system.</title>
        <authorList>
            <person name="Anantharaman K."/>
            <person name="Brown C.T."/>
            <person name="Hug L.A."/>
            <person name="Sharon I."/>
            <person name="Castelle C.J."/>
            <person name="Probst A.J."/>
            <person name="Thomas B.C."/>
            <person name="Singh A."/>
            <person name="Wilkins M.J."/>
            <person name="Karaoz U."/>
            <person name="Brodie E.L."/>
            <person name="Williams K.H."/>
            <person name="Hubbard S.S."/>
            <person name="Banfield J.F."/>
        </authorList>
    </citation>
    <scope>NUCLEOTIDE SEQUENCE [LARGE SCALE GENOMIC DNA]</scope>
</reference>
<name>A0A1G2HE33_9BACT</name>
<comment type="caution">
    <text evidence="2">The sequence shown here is derived from an EMBL/GenBank/DDBJ whole genome shotgun (WGS) entry which is preliminary data.</text>
</comment>
<dbReference type="EMBL" id="MHOH01000014">
    <property type="protein sequence ID" value="OGZ60743.1"/>
    <property type="molecule type" value="Genomic_DNA"/>
</dbReference>
<dbReference type="AlphaFoldDB" id="A0A1G2HE33"/>
<protein>
    <submittedName>
        <fullName evidence="2">Uncharacterized protein</fullName>
    </submittedName>
</protein>
<feature type="region of interest" description="Disordered" evidence="1">
    <location>
        <begin position="158"/>
        <end position="178"/>
    </location>
</feature>
<proteinExistence type="predicted"/>
<evidence type="ECO:0000313" key="2">
    <source>
        <dbReference type="EMBL" id="OGZ60743.1"/>
    </source>
</evidence>
<feature type="compositionally biased region" description="Basic and acidic residues" evidence="1">
    <location>
        <begin position="166"/>
        <end position="178"/>
    </location>
</feature>
<evidence type="ECO:0000313" key="3">
    <source>
        <dbReference type="Proteomes" id="UP000178835"/>
    </source>
</evidence>
<sequence length="178" mass="20276">MNKNEELLVSALAKNPDFIKWFWSLADGFVNNTTINDNWQARAGYEALSFMDPIIRAAQAQVIPIPEGKSPQFEDKECEGCHTQFRTNTNSDKCYNCTLEDITHGMPPEEGDFNTARINSGTMTTQERAWLQKDLEAVENGGTVSSFYLVEYGEEYPEDEDDGWVYDEREDAKWGHEG</sequence>
<organism evidence="2 3">
    <name type="scientific">Candidatus Spechtbacteria bacterium RIFCSPLOWO2_01_FULL_43_12</name>
    <dbReference type="NCBI Taxonomy" id="1802162"/>
    <lineage>
        <taxon>Bacteria</taxon>
        <taxon>Candidatus Spechtiibacteriota</taxon>
    </lineage>
</organism>
<evidence type="ECO:0000256" key="1">
    <source>
        <dbReference type="SAM" id="MobiDB-lite"/>
    </source>
</evidence>
<gene>
    <name evidence="2" type="ORF">A2919_01135</name>
</gene>
<accession>A0A1G2HE33</accession>
<dbReference type="Proteomes" id="UP000178835">
    <property type="component" value="Unassembled WGS sequence"/>
</dbReference>